<dbReference type="AlphaFoldDB" id="A0A5J5GCH5"/>
<evidence type="ECO:0000313" key="2">
    <source>
        <dbReference type="Proteomes" id="UP000326554"/>
    </source>
</evidence>
<proteinExistence type="predicted"/>
<dbReference type="Proteomes" id="UP000326554">
    <property type="component" value="Unassembled WGS sequence"/>
</dbReference>
<keyword evidence="2" id="KW-1185">Reference proteome</keyword>
<sequence length="201" mass="21498">MAASSIKVGAHGRYQIKSGRLSGEYVARAFPKPPARAQGLIAEAYGATEQAAIEALHSALDDRESSRTADRRMDAHSGGVIPSAAEYAEAIRQIELSKPQCALLDALALAKEDGLTEVRMARAAGYKSRASVKRSFASVGIMIGEFLSIDQVAGMNPEDLDGISLVGYRGSADSENASAPWILHLELREALQTAWLSQLDR</sequence>
<comment type="caution">
    <text evidence="1">The sequence shown here is derived from an EMBL/GenBank/DDBJ whole genome shotgun (WGS) entry which is preliminary data.</text>
</comment>
<evidence type="ECO:0000313" key="1">
    <source>
        <dbReference type="EMBL" id="KAA9005658.1"/>
    </source>
</evidence>
<gene>
    <name evidence="1" type="ORF">F3S47_17290</name>
</gene>
<name>A0A5J5GCH5_9RHOB</name>
<dbReference type="EMBL" id="VYQE01000006">
    <property type="protein sequence ID" value="KAA9005658.1"/>
    <property type="molecule type" value="Genomic_DNA"/>
</dbReference>
<reference evidence="1 2" key="1">
    <citation type="submission" date="2019-09" db="EMBL/GenBank/DDBJ databases">
        <authorList>
            <person name="Park J.-S."/>
            <person name="Choi H.-J."/>
        </authorList>
    </citation>
    <scope>NUCLEOTIDE SEQUENCE [LARGE SCALE GENOMIC DNA]</scope>
    <source>
        <strain evidence="1 2">176SS1-4</strain>
    </source>
</reference>
<organism evidence="1 2">
    <name type="scientific">Histidinibacterium aquaticum</name>
    <dbReference type="NCBI Taxonomy" id="2613962"/>
    <lineage>
        <taxon>Bacteria</taxon>
        <taxon>Pseudomonadati</taxon>
        <taxon>Pseudomonadota</taxon>
        <taxon>Alphaproteobacteria</taxon>
        <taxon>Rhodobacterales</taxon>
        <taxon>Paracoccaceae</taxon>
        <taxon>Histidinibacterium</taxon>
    </lineage>
</organism>
<accession>A0A5J5GCH5</accession>
<protein>
    <submittedName>
        <fullName evidence="1">Uncharacterized protein</fullName>
    </submittedName>
</protein>